<keyword evidence="3" id="KW-0732">Signal</keyword>
<dbReference type="GO" id="GO:0005576">
    <property type="term" value="C:extracellular region"/>
    <property type="evidence" value="ECO:0007669"/>
    <property type="project" value="UniProtKB-SubCell"/>
</dbReference>
<dbReference type="AlphaFoldDB" id="A0A6V7NP06"/>
<organism evidence="6">
    <name type="scientific">Ananas comosus var. bracteatus</name>
    <name type="common">red pineapple</name>
    <dbReference type="NCBI Taxonomy" id="296719"/>
    <lineage>
        <taxon>Eukaryota</taxon>
        <taxon>Viridiplantae</taxon>
        <taxon>Streptophyta</taxon>
        <taxon>Embryophyta</taxon>
        <taxon>Tracheophyta</taxon>
        <taxon>Spermatophyta</taxon>
        <taxon>Magnoliopsida</taxon>
        <taxon>Liliopsida</taxon>
        <taxon>Poales</taxon>
        <taxon>Bromeliaceae</taxon>
        <taxon>Bromelioideae</taxon>
        <taxon>Ananas</taxon>
    </lineage>
</organism>
<proteinExistence type="predicted"/>
<evidence type="ECO:0000313" key="6">
    <source>
        <dbReference type="EMBL" id="CAD1820349.1"/>
    </source>
</evidence>
<name>A0A6V7NP06_ANACO</name>
<accession>A0A6V7NP06</accession>
<reference evidence="6" key="1">
    <citation type="submission" date="2020-07" db="EMBL/GenBank/DDBJ databases">
        <authorList>
            <person name="Lin J."/>
        </authorList>
    </citation>
    <scope>NUCLEOTIDE SEQUENCE</scope>
</reference>
<keyword evidence="5" id="KW-0472">Membrane</keyword>
<protein>
    <submittedName>
        <fullName evidence="6">Uncharacterized protein</fullName>
    </submittedName>
</protein>
<evidence type="ECO:0000256" key="5">
    <source>
        <dbReference type="SAM" id="Phobius"/>
    </source>
</evidence>
<dbReference type="EMBL" id="LR862140">
    <property type="protein sequence ID" value="CAD1820349.1"/>
    <property type="molecule type" value="Genomic_DNA"/>
</dbReference>
<feature type="transmembrane region" description="Helical" evidence="5">
    <location>
        <begin position="6"/>
        <end position="26"/>
    </location>
</feature>
<evidence type="ECO:0000256" key="1">
    <source>
        <dbReference type="ARBA" id="ARBA00004613"/>
    </source>
</evidence>
<evidence type="ECO:0000256" key="3">
    <source>
        <dbReference type="ARBA" id="ARBA00022729"/>
    </source>
</evidence>
<evidence type="ECO:0000256" key="4">
    <source>
        <dbReference type="ARBA" id="ARBA00022737"/>
    </source>
</evidence>
<dbReference type="InterPro" id="IPR051582">
    <property type="entry name" value="LRR_extensin-like_regulator"/>
</dbReference>
<keyword evidence="2" id="KW-0964">Secreted</keyword>
<dbReference type="PANTHER" id="PTHR32093:SF115">
    <property type="entry name" value="LEUCINE-RICH REPEAT EXTENSIN-LIKE PROTEIN 2"/>
    <property type="match status" value="1"/>
</dbReference>
<sequence>MLMLVYIELAPAFISVLLYSVIFMSISCLEVELTYLFTISVIWLGGSPILISMTYSVELLQFYLDLRSRLVADDLYGRCALRGWIVASCRWKIFEHTTLIATTGTHFMNTSGLIHRKRVFFSGKVVGLPTREPRSFIARVYASDPGASLRGSGTDTYVAVDRSSDPVVVVSWLYSCTCATPCEYRGDSVRVNSGSPIFVADLTYSGLNLLFDRPLDAIFLNSNRLRHRRPILANLGDSPASIVVLAHNKLGGCIPPSIGRMADTLNEIVLLDDGLAACVPPEVGLFRRECGG</sequence>
<dbReference type="PANTHER" id="PTHR32093">
    <property type="entry name" value="LEUCINE-RICH REPEAT EXTENSIN-LIKE PROTEIN 3-RELATED"/>
    <property type="match status" value="1"/>
</dbReference>
<keyword evidence="5" id="KW-1133">Transmembrane helix</keyword>
<comment type="subcellular location">
    <subcellularLocation>
        <location evidence="1">Secreted</location>
    </subcellularLocation>
</comment>
<evidence type="ECO:0000256" key="2">
    <source>
        <dbReference type="ARBA" id="ARBA00022525"/>
    </source>
</evidence>
<keyword evidence="5" id="KW-0812">Transmembrane</keyword>
<gene>
    <name evidence="6" type="ORF">CB5_LOCUS3560</name>
</gene>
<feature type="transmembrane region" description="Helical" evidence="5">
    <location>
        <begin position="33"/>
        <end position="55"/>
    </location>
</feature>
<keyword evidence="4" id="KW-0677">Repeat</keyword>